<name>A0ABQ3VAZ9_9CHLR</name>
<evidence type="ECO:0000313" key="2">
    <source>
        <dbReference type="EMBL" id="GHO83204.1"/>
    </source>
</evidence>
<proteinExistence type="predicted"/>
<accession>A0ABQ3VAZ9</accession>
<evidence type="ECO:0000256" key="1">
    <source>
        <dbReference type="SAM" id="MobiDB-lite"/>
    </source>
</evidence>
<comment type="caution">
    <text evidence="2">The sequence shown here is derived from an EMBL/GenBank/DDBJ whole genome shotgun (WGS) entry which is preliminary data.</text>
</comment>
<protein>
    <submittedName>
        <fullName evidence="2">Uncharacterized protein</fullName>
    </submittedName>
</protein>
<dbReference type="EMBL" id="BNJJ01000003">
    <property type="protein sequence ID" value="GHO83204.1"/>
    <property type="molecule type" value="Genomic_DNA"/>
</dbReference>
<dbReference type="Proteomes" id="UP000635565">
    <property type="component" value="Unassembled WGS sequence"/>
</dbReference>
<gene>
    <name evidence="2" type="ORF">KSZ_12100</name>
</gene>
<keyword evidence="3" id="KW-1185">Reference proteome</keyword>
<organism evidence="2 3">
    <name type="scientific">Dictyobacter formicarum</name>
    <dbReference type="NCBI Taxonomy" id="2778368"/>
    <lineage>
        <taxon>Bacteria</taxon>
        <taxon>Bacillati</taxon>
        <taxon>Chloroflexota</taxon>
        <taxon>Ktedonobacteria</taxon>
        <taxon>Ktedonobacterales</taxon>
        <taxon>Dictyobacteraceae</taxon>
        <taxon>Dictyobacter</taxon>
    </lineage>
</organism>
<evidence type="ECO:0000313" key="3">
    <source>
        <dbReference type="Proteomes" id="UP000635565"/>
    </source>
</evidence>
<dbReference type="RefSeq" id="WP_201360889.1">
    <property type="nucleotide sequence ID" value="NZ_BNJJ01000003.1"/>
</dbReference>
<sequence>MAGQPLQLQRTTYRDLNGQVRPGNPTCGESALDMEQYYQPLERFHASSLHGWGVAAGLRVAATLNGTGVTVLPGIALDSNGMHIFLISGQQAEISKDTPGVTPLVPVTDSGVVIPTASMTGDQYLVIQFWETFDSQAQDNGIFRYTHTPWLHFVDATHLTYDGSSIILAKVSFGSSTTGQIAALADMRQRADWHVERTHEASIHGAGVAAGLGVMVTLNSAGVTVLPGIALDGNGQYISLANGGQAETDPNAAAPGATPRLVPITDTGVVIPTTGLIGDKYLTIQFWETAASETLATTLQSVAPFHFVHTPWLRFQDVAGFVNDGTSIILAKVSFGTSANAGLVTDLALDQRQETSLAVGNISIQRGITTSPATNKKAINNDESGTIRAYTTGGLDITAPNATDEIHMERDDGHNVAKISLGAQAVVARRDNGTESVTIDTQSGSIASANLSADFSVRQNSLYMSGGIGWSSLTYNAHHNDANNQWVFPDTSHPAVTVEMDDNSGVPRFQVWSTTSGNHTGWMERFAINGNSGDVSTVGGNLSTGMITATGEIAVKNAQGTDTVILNANTATIEAGASGVSGSITAYDKSHAATCIINGDNGKINTKALYATGNVTAANSSGGGWALGGFATQGGVGLRAANGGIQAELGTSQYAGDFTGNVNISGSLHVSGPISKSGGGFKIDHPCDPQNKYLTHSFVESPDRKNIYDGIAILDANGEAIVELPEWFTALNRDVRYQLTCIGGYAPVCISQKIHGSSFKIAGGKPEMEVSWQVTGIRQDAWACAHPLSVEEMKQPEEQGHYLHPAENGADPAVHSHTLRHS</sequence>
<reference evidence="2 3" key="1">
    <citation type="journal article" date="2021" name="Int. J. Syst. Evol. Microbiol.">
        <title>Reticulibacter mediterranei gen. nov., sp. nov., within the new family Reticulibacteraceae fam. nov., and Ktedonospora formicarum gen. nov., sp. nov., Ktedonobacter robiniae sp. nov., Dictyobacter formicarum sp. nov. and Dictyobacter arantiisoli sp. nov., belonging to the class Ktedonobacteria.</title>
        <authorList>
            <person name="Yabe S."/>
            <person name="Zheng Y."/>
            <person name="Wang C.M."/>
            <person name="Sakai Y."/>
            <person name="Abe K."/>
            <person name="Yokota A."/>
            <person name="Donadio S."/>
            <person name="Cavaletti L."/>
            <person name="Monciardini P."/>
        </authorList>
    </citation>
    <scope>NUCLEOTIDE SEQUENCE [LARGE SCALE GENOMIC DNA]</scope>
    <source>
        <strain evidence="2 3">SOSP1-9</strain>
    </source>
</reference>
<feature type="region of interest" description="Disordered" evidence="1">
    <location>
        <begin position="802"/>
        <end position="822"/>
    </location>
</feature>